<protein>
    <submittedName>
        <fullName evidence="2">Uncharacterized protein</fullName>
    </submittedName>
</protein>
<sequence>MMIPKKLPKLGEKAGDASGSERDPVGFHGDLAREATERFLDQASNLPVLVQGLAVLALRLQGPMTCAADAQARMEFSLLRAQARAEVKRLGVLVDELSSLVEPTCEIDF</sequence>
<dbReference type="STRING" id="1114924.SAMN05216258_10831"/>
<evidence type="ECO:0000313" key="2">
    <source>
        <dbReference type="EMBL" id="SFI60318.1"/>
    </source>
</evidence>
<feature type="compositionally biased region" description="Basic and acidic residues" evidence="1">
    <location>
        <begin position="9"/>
        <end position="27"/>
    </location>
</feature>
<dbReference type="EMBL" id="FOQH01000008">
    <property type="protein sequence ID" value="SFI60318.1"/>
    <property type="molecule type" value="Genomic_DNA"/>
</dbReference>
<organism evidence="2 3">
    <name type="scientific">Albimonas pacifica</name>
    <dbReference type="NCBI Taxonomy" id="1114924"/>
    <lineage>
        <taxon>Bacteria</taxon>
        <taxon>Pseudomonadati</taxon>
        <taxon>Pseudomonadota</taxon>
        <taxon>Alphaproteobacteria</taxon>
        <taxon>Rhodobacterales</taxon>
        <taxon>Paracoccaceae</taxon>
        <taxon>Albimonas</taxon>
    </lineage>
</organism>
<name>A0A1I3JJZ4_9RHOB</name>
<gene>
    <name evidence="2" type="ORF">SAMN05216258_10831</name>
</gene>
<reference evidence="2 3" key="1">
    <citation type="submission" date="2016-10" db="EMBL/GenBank/DDBJ databases">
        <authorList>
            <person name="de Groot N.N."/>
        </authorList>
    </citation>
    <scope>NUCLEOTIDE SEQUENCE [LARGE SCALE GENOMIC DNA]</scope>
    <source>
        <strain evidence="2 3">CGMCC 1.11030</strain>
    </source>
</reference>
<proteinExistence type="predicted"/>
<keyword evidence="3" id="KW-1185">Reference proteome</keyword>
<accession>A0A1I3JJZ4</accession>
<evidence type="ECO:0000256" key="1">
    <source>
        <dbReference type="SAM" id="MobiDB-lite"/>
    </source>
</evidence>
<evidence type="ECO:0000313" key="3">
    <source>
        <dbReference type="Proteomes" id="UP000199377"/>
    </source>
</evidence>
<dbReference type="AlphaFoldDB" id="A0A1I3JJZ4"/>
<feature type="region of interest" description="Disordered" evidence="1">
    <location>
        <begin position="1"/>
        <end position="27"/>
    </location>
</feature>
<dbReference type="Proteomes" id="UP000199377">
    <property type="component" value="Unassembled WGS sequence"/>
</dbReference>